<evidence type="ECO:0000256" key="1">
    <source>
        <dbReference type="SAM" id="Phobius"/>
    </source>
</evidence>
<dbReference type="EMBL" id="FP476056">
    <property type="protein sequence ID" value="CAZ98455.1"/>
    <property type="molecule type" value="Genomic_DNA"/>
</dbReference>
<gene>
    <name evidence="2" type="ordered locus">zobellia_4320</name>
</gene>
<dbReference type="Proteomes" id="UP000008898">
    <property type="component" value="Chromosome"/>
</dbReference>
<dbReference type="KEGG" id="zga:ZOBELLIA_4320"/>
<name>G0KZG5_ZOBGA</name>
<evidence type="ECO:0000313" key="2">
    <source>
        <dbReference type="EMBL" id="CAZ98455.1"/>
    </source>
</evidence>
<proteinExistence type="predicted"/>
<organism evidence="2 3">
    <name type="scientific">Zobellia galactanivorans (strain DSM 12802 / CCUG 47099 / CIP 106680 / NCIMB 13871 / Dsij)</name>
    <dbReference type="NCBI Taxonomy" id="63186"/>
    <lineage>
        <taxon>Bacteria</taxon>
        <taxon>Pseudomonadati</taxon>
        <taxon>Bacteroidota</taxon>
        <taxon>Flavobacteriia</taxon>
        <taxon>Flavobacteriales</taxon>
        <taxon>Flavobacteriaceae</taxon>
        <taxon>Zobellia</taxon>
    </lineage>
</organism>
<reference evidence="3" key="1">
    <citation type="submission" date="2009-07" db="EMBL/GenBank/DDBJ databases">
        <title>Complete genome sequence of Zobellia galactanivorans Dsij.</title>
        <authorList>
            <consortium name="Genoscope - CEA"/>
        </authorList>
    </citation>
    <scope>NUCLEOTIDE SEQUENCE [LARGE SCALE GENOMIC DNA]</scope>
    <source>
        <strain evidence="3">DSM 12802 / CCUG 47099 / CIP 106680 / NCIMB 13871 / Dsij</strain>
    </source>
</reference>
<keyword evidence="1" id="KW-0472">Membrane</keyword>
<sequence length="62" mass="7134">MGISLPDTVKHSIVMQSTNQTVLQRFFFKRNFSLLSTGFNTYASLLLTISWKMIMKSQFNGK</sequence>
<dbReference type="HOGENOM" id="CLU_2903450_0_0_10"/>
<protein>
    <submittedName>
        <fullName evidence="2">Uncharacterized protein</fullName>
    </submittedName>
</protein>
<dbReference type="AlphaFoldDB" id="G0KZG5"/>
<reference evidence="2 3" key="2">
    <citation type="journal article" date="2012" name="Environ. Microbiol.">
        <title>Characterization of the first alginolytic operons in a marine bacterium: from their emergence in marine Flavobacteriia to their independent transfers to marine Proteobacteria and human gut Bacteroides.</title>
        <authorList>
            <person name="Thomas F."/>
            <person name="Barbeyron T."/>
            <person name="Tonon T."/>
            <person name="Genicot S."/>
            <person name="Czjzek M."/>
            <person name="Michel G."/>
        </authorList>
    </citation>
    <scope>NUCLEOTIDE SEQUENCE [LARGE SCALE GENOMIC DNA]</scope>
    <source>
        <strain evidence="3">DSM 12802 / CCUG 47099 / CIP 106680 / NCIMB 13871 / Dsij</strain>
    </source>
</reference>
<keyword evidence="3" id="KW-1185">Reference proteome</keyword>
<keyword evidence="1" id="KW-1133">Transmembrane helix</keyword>
<evidence type="ECO:0000313" key="3">
    <source>
        <dbReference type="Proteomes" id="UP000008898"/>
    </source>
</evidence>
<accession>G0KZG5</accession>
<keyword evidence="1" id="KW-0812">Transmembrane</keyword>
<feature type="transmembrane region" description="Helical" evidence="1">
    <location>
        <begin position="32"/>
        <end position="54"/>
    </location>
</feature>